<feature type="binding site" evidence="6">
    <location>
        <begin position="61"/>
        <end position="62"/>
    </location>
    <ligand>
        <name>NAD(+)</name>
        <dbReference type="ChEBI" id="CHEBI:57540"/>
    </ligand>
</feature>
<evidence type="ECO:0000256" key="5">
    <source>
        <dbReference type="ARBA" id="ARBA00047925"/>
    </source>
</evidence>
<keyword evidence="3 6" id="KW-0521">NADP</keyword>
<comment type="similarity">
    <text evidence="6">Belongs to the NAD kinase family.</text>
</comment>
<dbReference type="GO" id="GO:0019674">
    <property type="term" value="P:NAD+ metabolic process"/>
    <property type="evidence" value="ECO:0007669"/>
    <property type="project" value="InterPro"/>
</dbReference>
<evidence type="ECO:0000313" key="8">
    <source>
        <dbReference type="Proteomes" id="UP000247465"/>
    </source>
</evidence>
<gene>
    <name evidence="6 7" type="primary">nadK</name>
    <name evidence="7" type="ORF">DF168_01412</name>
</gene>
<reference evidence="7 8" key="1">
    <citation type="submission" date="2018-06" db="EMBL/GenBank/DDBJ databases">
        <title>Draft Genome Sequence of a Novel Marine Bacterium Related to the Verrucomicrobia.</title>
        <authorList>
            <person name="Vosseberg J."/>
            <person name="Martijn J."/>
            <person name="Ettema T.J.G."/>
        </authorList>
    </citation>
    <scope>NUCLEOTIDE SEQUENCE [LARGE SCALE GENOMIC DNA]</scope>
    <source>
        <strain evidence="7">TARA_B100001123</strain>
    </source>
</reference>
<feature type="active site" description="Proton acceptor" evidence="6">
    <location>
        <position position="61"/>
    </location>
</feature>
<comment type="function">
    <text evidence="6">Involved in the regulation of the intracellular balance of NAD and NADP, and is a key enzyme in the biosynthesis of NADP. Catalyzes specifically the phosphorylation on 2'-hydroxyl of the adenosine moiety of NAD to yield NADP.</text>
</comment>
<dbReference type="GO" id="GO:0046872">
    <property type="term" value="F:metal ion binding"/>
    <property type="evidence" value="ECO:0007669"/>
    <property type="project" value="UniProtKB-UniRule"/>
</dbReference>
<evidence type="ECO:0000256" key="2">
    <source>
        <dbReference type="ARBA" id="ARBA00022777"/>
    </source>
</evidence>
<dbReference type="GO" id="GO:0003951">
    <property type="term" value="F:NAD+ kinase activity"/>
    <property type="evidence" value="ECO:0007669"/>
    <property type="project" value="UniProtKB-UniRule"/>
</dbReference>
<evidence type="ECO:0000256" key="3">
    <source>
        <dbReference type="ARBA" id="ARBA00022857"/>
    </source>
</evidence>
<dbReference type="InterPro" id="IPR016064">
    <property type="entry name" value="NAD/diacylglycerol_kinase_sf"/>
</dbReference>
<evidence type="ECO:0000256" key="1">
    <source>
        <dbReference type="ARBA" id="ARBA00022679"/>
    </source>
</evidence>
<dbReference type="Gene3D" id="2.60.200.30">
    <property type="entry name" value="Probable inorganic polyphosphate/atp-NAD kinase, domain 2"/>
    <property type="match status" value="1"/>
</dbReference>
<dbReference type="Pfam" id="PF20143">
    <property type="entry name" value="NAD_kinase_C"/>
    <property type="match status" value="1"/>
</dbReference>
<dbReference type="InterPro" id="IPR017437">
    <property type="entry name" value="ATP-NAD_kinase_PpnK-typ_C"/>
</dbReference>
<keyword evidence="6" id="KW-0963">Cytoplasm</keyword>
<feature type="binding site" evidence="6">
    <location>
        <begin position="171"/>
        <end position="176"/>
    </location>
    <ligand>
        <name>NAD(+)</name>
        <dbReference type="ChEBI" id="CHEBI:57540"/>
    </ligand>
</feature>
<dbReference type="GO" id="GO:0005524">
    <property type="term" value="F:ATP binding"/>
    <property type="evidence" value="ECO:0007669"/>
    <property type="project" value="UniProtKB-KW"/>
</dbReference>
<dbReference type="GO" id="GO:0006741">
    <property type="term" value="P:NADP+ biosynthetic process"/>
    <property type="evidence" value="ECO:0007669"/>
    <property type="project" value="UniProtKB-UniRule"/>
</dbReference>
<proteinExistence type="inferred from homology"/>
<accession>A0A2Z4AMB4</accession>
<keyword evidence="6" id="KW-0547">Nucleotide-binding</keyword>
<keyword evidence="2 6" id="KW-0418">Kinase</keyword>
<dbReference type="EC" id="2.7.1.23" evidence="6"/>
<dbReference type="KEGG" id="mtar:DF168_01412"/>
<evidence type="ECO:0000256" key="4">
    <source>
        <dbReference type="ARBA" id="ARBA00023027"/>
    </source>
</evidence>
<comment type="caution">
    <text evidence="6">Lacks conserved residue(s) required for the propagation of feature annotation.</text>
</comment>
<dbReference type="InterPro" id="IPR017438">
    <property type="entry name" value="ATP-NAD_kinase_N"/>
</dbReference>
<comment type="cofactor">
    <cofactor evidence="6">
        <name>a divalent metal cation</name>
        <dbReference type="ChEBI" id="CHEBI:60240"/>
    </cofactor>
</comment>
<evidence type="ECO:0000313" key="7">
    <source>
        <dbReference type="EMBL" id="AWT60210.1"/>
    </source>
</evidence>
<dbReference type="Pfam" id="PF01513">
    <property type="entry name" value="NAD_kinase"/>
    <property type="match status" value="1"/>
</dbReference>
<keyword evidence="4 6" id="KW-0520">NAD</keyword>
<comment type="subcellular location">
    <subcellularLocation>
        <location evidence="6">Cytoplasm</location>
    </subcellularLocation>
</comment>
<name>A0A2Z4AMB4_9BACT</name>
<organism evidence="7 8">
    <name type="scientific">Candidatus Moanibacter tarae</name>
    <dbReference type="NCBI Taxonomy" id="2200854"/>
    <lineage>
        <taxon>Bacteria</taxon>
        <taxon>Pseudomonadati</taxon>
        <taxon>Verrucomicrobiota</taxon>
        <taxon>Opitutia</taxon>
        <taxon>Puniceicoccales</taxon>
        <taxon>Puniceicoccales incertae sedis</taxon>
        <taxon>Candidatus Moanibacter</taxon>
    </lineage>
</organism>
<dbReference type="AlphaFoldDB" id="A0A2Z4AMB4"/>
<dbReference type="GO" id="GO:0005737">
    <property type="term" value="C:cytoplasm"/>
    <property type="evidence" value="ECO:0007669"/>
    <property type="project" value="UniProtKB-SubCell"/>
</dbReference>
<sequence>MNTIRSVIFVVNGNKEGATSLAQSLQKEAETLNVQCRITTCYPLPREDLNGVDLCCVIGGDGTLLGVVESALETQVPVLGVNMGKLGFLATYSAAQVKENFISLLKGEFQVAARTVLECWDASGKKTYSLNDIVVKNHSAGLISLDLYSNDQQVNDYNCDGIILSTPTGSTAYNLSAGGPLIHPEAKVVAVTPICPHTLSNRSVIFDQGTELRVFLREHPNSVYLSTDGHPAFENKGQFPLTITIATTTFPLVEHRKYDHFHLVRTKLRWGNDSS</sequence>
<dbReference type="SUPFAM" id="SSF111331">
    <property type="entry name" value="NAD kinase/diacylglycerol kinase-like"/>
    <property type="match status" value="1"/>
</dbReference>
<dbReference type="HAMAP" id="MF_00361">
    <property type="entry name" value="NAD_kinase"/>
    <property type="match status" value="1"/>
</dbReference>
<feature type="binding site" evidence="6">
    <location>
        <position position="160"/>
    </location>
    <ligand>
        <name>NAD(+)</name>
        <dbReference type="ChEBI" id="CHEBI:57540"/>
    </ligand>
</feature>
<comment type="catalytic activity">
    <reaction evidence="5 6">
        <text>NAD(+) + ATP = ADP + NADP(+) + H(+)</text>
        <dbReference type="Rhea" id="RHEA:18629"/>
        <dbReference type="ChEBI" id="CHEBI:15378"/>
        <dbReference type="ChEBI" id="CHEBI:30616"/>
        <dbReference type="ChEBI" id="CHEBI:57540"/>
        <dbReference type="ChEBI" id="CHEBI:58349"/>
        <dbReference type="ChEBI" id="CHEBI:456216"/>
        <dbReference type="EC" id="2.7.1.23"/>
    </reaction>
</comment>
<evidence type="ECO:0000256" key="6">
    <source>
        <dbReference type="HAMAP-Rule" id="MF_00361"/>
    </source>
</evidence>
<dbReference type="InterPro" id="IPR002504">
    <property type="entry name" value="NADK"/>
</dbReference>
<keyword evidence="6" id="KW-0067">ATP-binding</keyword>
<dbReference type="Proteomes" id="UP000247465">
    <property type="component" value="Chromosome"/>
</dbReference>
<dbReference type="PANTHER" id="PTHR20275:SF0">
    <property type="entry name" value="NAD KINASE"/>
    <property type="match status" value="1"/>
</dbReference>
<protein>
    <recommendedName>
        <fullName evidence="6">NAD kinase</fullName>
        <ecNumber evidence="6">2.7.1.23</ecNumber>
    </recommendedName>
    <alternativeName>
        <fullName evidence="6">ATP-dependent NAD kinase</fullName>
    </alternativeName>
</protein>
<dbReference type="PANTHER" id="PTHR20275">
    <property type="entry name" value="NAD KINASE"/>
    <property type="match status" value="1"/>
</dbReference>
<dbReference type="Gene3D" id="3.40.50.10330">
    <property type="entry name" value="Probable inorganic polyphosphate/atp-NAD kinase, domain 1"/>
    <property type="match status" value="1"/>
</dbReference>
<feature type="binding site" evidence="6">
    <location>
        <begin position="131"/>
        <end position="132"/>
    </location>
    <ligand>
        <name>NAD(+)</name>
        <dbReference type="ChEBI" id="CHEBI:57540"/>
    </ligand>
</feature>
<dbReference type="EMBL" id="CP029803">
    <property type="protein sequence ID" value="AWT60210.1"/>
    <property type="molecule type" value="Genomic_DNA"/>
</dbReference>
<keyword evidence="1 6" id="KW-0808">Transferase</keyword>
<dbReference type="GO" id="GO:0051287">
    <property type="term" value="F:NAD binding"/>
    <property type="evidence" value="ECO:0007669"/>
    <property type="project" value="UniProtKB-ARBA"/>
</dbReference>